<dbReference type="InterPro" id="IPR014710">
    <property type="entry name" value="RmlC-like_jellyroll"/>
</dbReference>
<accession>A0A1Y2G2D3</accession>
<evidence type="ECO:0000313" key="2">
    <source>
        <dbReference type="EMBL" id="ORY91547.1"/>
    </source>
</evidence>
<dbReference type="SUPFAM" id="SSF51182">
    <property type="entry name" value="RmlC-like cupins"/>
    <property type="match status" value="1"/>
</dbReference>
<dbReference type="PANTHER" id="PTHR33387:SF3">
    <property type="entry name" value="DUF985 DOMAIN-CONTAINING PROTEIN"/>
    <property type="match status" value="1"/>
</dbReference>
<dbReference type="OrthoDB" id="6614653at2759"/>
<dbReference type="PANTHER" id="PTHR33387">
    <property type="entry name" value="RMLC-LIKE JELLY ROLL FOLD PROTEIN"/>
    <property type="match status" value="1"/>
</dbReference>
<dbReference type="Pfam" id="PF06172">
    <property type="entry name" value="Cupin_5"/>
    <property type="match status" value="1"/>
</dbReference>
<dbReference type="InParanoid" id="A0A1Y2G2D3"/>
<sequence>MALYNYPESNLKLIKAYKLEEHPEGGFFVQTEMIDEVVPSPYADGAARSLATQIFYLLTPESGRGRMHMNKSATFHLHHAGRALYTLVNPQTSPPEIKRVVMGPNSSAGELKQLFVGGGWWKASEIPEEDLRAAGEDQEKKERTGCLISEVVVPGFHWEDHAFLDEAGLRELAKGDERLVEELKKYVRPTRDA</sequence>
<dbReference type="InterPro" id="IPR011051">
    <property type="entry name" value="RmlC_Cupin_sf"/>
</dbReference>
<evidence type="ECO:0000313" key="3">
    <source>
        <dbReference type="Proteomes" id="UP000193467"/>
    </source>
</evidence>
<keyword evidence="3" id="KW-1185">Reference proteome</keyword>
<dbReference type="InterPro" id="IPR039935">
    <property type="entry name" value="YML079W-like"/>
</dbReference>
<dbReference type="Gene3D" id="2.60.120.10">
    <property type="entry name" value="Jelly Rolls"/>
    <property type="match status" value="1"/>
</dbReference>
<proteinExistence type="predicted"/>
<name>A0A1Y2G2D3_9BASI</name>
<reference evidence="2 3" key="1">
    <citation type="submission" date="2016-07" db="EMBL/GenBank/DDBJ databases">
        <title>Pervasive Adenine N6-methylation of Active Genes in Fungi.</title>
        <authorList>
            <consortium name="DOE Joint Genome Institute"/>
            <person name="Mondo S.J."/>
            <person name="Dannebaum R.O."/>
            <person name="Kuo R.C."/>
            <person name="Labutti K."/>
            <person name="Haridas S."/>
            <person name="Kuo A."/>
            <person name="Salamov A."/>
            <person name="Ahrendt S.R."/>
            <person name="Lipzen A."/>
            <person name="Sullivan W."/>
            <person name="Andreopoulos W.B."/>
            <person name="Clum A."/>
            <person name="Lindquist E."/>
            <person name="Daum C."/>
            <person name="Ramamoorthy G.K."/>
            <person name="Gryganskyi A."/>
            <person name="Culley D."/>
            <person name="Magnuson J.K."/>
            <person name="James T.Y."/>
            <person name="O'Malley M.A."/>
            <person name="Stajich J.E."/>
            <person name="Spatafora J.W."/>
            <person name="Visel A."/>
            <person name="Grigoriev I.V."/>
        </authorList>
    </citation>
    <scope>NUCLEOTIDE SEQUENCE [LARGE SCALE GENOMIC DNA]</scope>
    <source>
        <strain evidence="2 3">62-1032</strain>
    </source>
</reference>
<comment type="caution">
    <text evidence="2">The sequence shown here is derived from an EMBL/GenBank/DDBJ whole genome shotgun (WGS) entry which is preliminary data.</text>
</comment>
<dbReference type="InterPro" id="IPR009327">
    <property type="entry name" value="Cupin_DUF985"/>
</dbReference>
<evidence type="ECO:0000259" key="1">
    <source>
        <dbReference type="Pfam" id="PF06172"/>
    </source>
</evidence>
<dbReference type="CDD" id="cd06121">
    <property type="entry name" value="cupin_YML079wp"/>
    <property type="match status" value="1"/>
</dbReference>
<dbReference type="AlphaFoldDB" id="A0A1Y2G2D3"/>
<dbReference type="Proteomes" id="UP000193467">
    <property type="component" value="Unassembled WGS sequence"/>
</dbReference>
<dbReference type="EMBL" id="MCGR01000002">
    <property type="protein sequence ID" value="ORY91547.1"/>
    <property type="molecule type" value="Genomic_DNA"/>
</dbReference>
<organism evidence="2 3">
    <name type="scientific">Leucosporidium creatinivorum</name>
    <dbReference type="NCBI Taxonomy" id="106004"/>
    <lineage>
        <taxon>Eukaryota</taxon>
        <taxon>Fungi</taxon>
        <taxon>Dikarya</taxon>
        <taxon>Basidiomycota</taxon>
        <taxon>Pucciniomycotina</taxon>
        <taxon>Microbotryomycetes</taxon>
        <taxon>Leucosporidiales</taxon>
        <taxon>Leucosporidium</taxon>
    </lineage>
</organism>
<protein>
    <submittedName>
        <fullName evidence="2">RmlC-like cupin domain-containing protein</fullName>
    </submittedName>
</protein>
<gene>
    <name evidence="2" type="ORF">BCR35DRAFT_298737</name>
</gene>
<feature type="domain" description="DUF985" evidence="1">
    <location>
        <begin position="12"/>
        <end position="163"/>
    </location>
</feature>